<comment type="caution">
    <text evidence="1">The sequence shown here is derived from an EMBL/GenBank/DDBJ whole genome shotgun (WGS) entry which is preliminary data.</text>
</comment>
<dbReference type="AlphaFoldDB" id="A0A8H6WTP5"/>
<name>A0A8H6WTP5_9AGAR</name>
<protein>
    <submittedName>
        <fullName evidence="1">Uncharacterized protein</fullName>
    </submittedName>
</protein>
<gene>
    <name evidence="1" type="ORF">MVEN_02626900</name>
</gene>
<organism evidence="1 2">
    <name type="scientific">Mycena venus</name>
    <dbReference type="NCBI Taxonomy" id="2733690"/>
    <lineage>
        <taxon>Eukaryota</taxon>
        <taxon>Fungi</taxon>
        <taxon>Dikarya</taxon>
        <taxon>Basidiomycota</taxon>
        <taxon>Agaricomycotina</taxon>
        <taxon>Agaricomycetes</taxon>
        <taxon>Agaricomycetidae</taxon>
        <taxon>Agaricales</taxon>
        <taxon>Marasmiineae</taxon>
        <taxon>Mycenaceae</taxon>
        <taxon>Mycena</taxon>
    </lineage>
</organism>
<dbReference type="EMBL" id="JACAZI010000050">
    <property type="protein sequence ID" value="KAF7325419.1"/>
    <property type="molecule type" value="Genomic_DNA"/>
</dbReference>
<sequence length="203" mass="22910">MPLIFARPTPKIPSDARTVPDPPCLPAPPYCMFYGWILEPTLFGEGTIILPFSDGSTATFKRLMTGLSCIKSPTAERPRIASFAEAAKDIGVRTYLGKNLIPSAAKFQQVRQILHLVKDADRIYTNRYSEPVRLYPVHPHRADSRFERMKSLIASSKHSSHPSVSTWIAGRFTPSRLGSRWTLYARRNSLVAFVFSIHRKVDH</sequence>
<dbReference type="OrthoDB" id="3048755at2759"/>
<reference evidence="1" key="1">
    <citation type="submission" date="2020-05" db="EMBL/GenBank/DDBJ databases">
        <title>Mycena genomes resolve the evolution of fungal bioluminescence.</title>
        <authorList>
            <person name="Tsai I.J."/>
        </authorList>
    </citation>
    <scope>NUCLEOTIDE SEQUENCE</scope>
    <source>
        <strain evidence="1">CCC161011</strain>
    </source>
</reference>
<evidence type="ECO:0000313" key="2">
    <source>
        <dbReference type="Proteomes" id="UP000620124"/>
    </source>
</evidence>
<proteinExistence type="predicted"/>
<evidence type="ECO:0000313" key="1">
    <source>
        <dbReference type="EMBL" id="KAF7325419.1"/>
    </source>
</evidence>
<dbReference type="Proteomes" id="UP000620124">
    <property type="component" value="Unassembled WGS sequence"/>
</dbReference>
<keyword evidence="2" id="KW-1185">Reference proteome</keyword>
<accession>A0A8H6WTP5</accession>